<dbReference type="PANTHER" id="PTHR39697">
    <property type="entry name" value="RICIN B LECTIN DOMAIN-CONTAINING PROTEIN-RELATED"/>
    <property type="match status" value="1"/>
</dbReference>
<name>A0AAN8MRZ0_9PEZI</name>
<gene>
    <name evidence="2" type="ORF">TWF718_004222</name>
</gene>
<accession>A0AAN8MRZ0</accession>
<keyword evidence="3" id="KW-1185">Reference proteome</keyword>
<sequence length="188" mass="20463">MSELSVAHPATSAKDPIDTPTATECIGPENEERKTPGEGDKASAPRLKILTGNDAPWPGNSYIISYQNTSKVLTFEDKNVVLAEYEGKATQRWACHSRDGWLGFANDPGDTTRWLGISTSDQADSALVAKAVSLSGGLNGFCIMKRPEDGFLILKKVNERLRPIGTGPDGSLSIRSNWGHWWAFTRIS</sequence>
<evidence type="ECO:0000313" key="3">
    <source>
        <dbReference type="Proteomes" id="UP001313282"/>
    </source>
</evidence>
<reference evidence="2 3" key="1">
    <citation type="submission" date="2019-10" db="EMBL/GenBank/DDBJ databases">
        <authorList>
            <person name="Palmer J.M."/>
        </authorList>
    </citation>
    <scope>NUCLEOTIDE SEQUENCE [LARGE SCALE GENOMIC DNA]</scope>
    <source>
        <strain evidence="2 3">TWF718</strain>
    </source>
</reference>
<evidence type="ECO:0000256" key="1">
    <source>
        <dbReference type="SAM" id="MobiDB-lite"/>
    </source>
</evidence>
<comment type="caution">
    <text evidence="2">The sequence shown here is derived from an EMBL/GenBank/DDBJ whole genome shotgun (WGS) entry which is preliminary data.</text>
</comment>
<dbReference type="PANTHER" id="PTHR39697:SF1">
    <property type="entry name" value="RICIN B LECTIN DOMAIN-CONTAINING PROTEIN"/>
    <property type="match status" value="1"/>
</dbReference>
<protein>
    <submittedName>
        <fullName evidence="2">Uncharacterized protein</fullName>
    </submittedName>
</protein>
<dbReference type="AlphaFoldDB" id="A0AAN8MRZ0"/>
<proteinExistence type="predicted"/>
<dbReference type="EMBL" id="JAVHNR010000002">
    <property type="protein sequence ID" value="KAK6351048.1"/>
    <property type="molecule type" value="Genomic_DNA"/>
</dbReference>
<feature type="region of interest" description="Disordered" evidence="1">
    <location>
        <begin position="1"/>
        <end position="44"/>
    </location>
</feature>
<evidence type="ECO:0000313" key="2">
    <source>
        <dbReference type="EMBL" id="KAK6351048.1"/>
    </source>
</evidence>
<organism evidence="2 3">
    <name type="scientific">Orbilia javanica</name>
    <dbReference type="NCBI Taxonomy" id="47235"/>
    <lineage>
        <taxon>Eukaryota</taxon>
        <taxon>Fungi</taxon>
        <taxon>Dikarya</taxon>
        <taxon>Ascomycota</taxon>
        <taxon>Pezizomycotina</taxon>
        <taxon>Orbiliomycetes</taxon>
        <taxon>Orbiliales</taxon>
        <taxon>Orbiliaceae</taxon>
        <taxon>Orbilia</taxon>
    </lineage>
</organism>
<dbReference type="Proteomes" id="UP001313282">
    <property type="component" value="Unassembled WGS sequence"/>
</dbReference>
<feature type="compositionally biased region" description="Basic and acidic residues" evidence="1">
    <location>
        <begin position="30"/>
        <end position="43"/>
    </location>
</feature>